<sequence>MKKLLAACLLLCTTPLLACPDWPAERARQELQSLRQQLADWDDAYHRQGRSAIADELYDQARERFVQWQGCYPQLGITAPPALPGSHGKLRHPVAHTGLDKARDAEAVRQWLAGRDDLWVQPKVDGVAVTLVYQDGKLSQAISRGDGLQGQDWTENARRIPSLPTQLPASGRLVVQGELYWRLPGHIQARHGGLGARGRVAGLMARQDIGEQAQHLGLFVWELPLGPLDMPARLERLKNLGFADSAALTLPATDFAGIERQRQHWYRQPLPFASDGIVIRQGRRASGQTWRAQPASWALAWKYPYSHALADVRQVQFKVGRSGRITPLLHLQPVELEGRRIARVSLGSLRRWQTLDVRPGDQVAIALAGLTIPRLDSVVWRTPQRAALAVPDAERYHPLSCWRATPGCEEQFLARLDWLGGGKGLQLQGVGPGTWRALHAAGHLQGLLDWLELGPEALAEVPGFAERRAERLAAQFDAARQRPFRQWLRALGLPAPDSLTASDDWSSLAARSEAQWRQRPGVGAQRARQLRAFFADPEVQRLRQRLAAAGVQGF</sequence>
<dbReference type="EMBL" id="FNDS01000008">
    <property type="protein sequence ID" value="SDI39335.1"/>
    <property type="molecule type" value="Genomic_DNA"/>
</dbReference>
<name>A0A1G8K7A5_9PSED</name>
<gene>
    <name evidence="7" type="primary">ligB</name>
    <name evidence="10" type="ORF">SAMN05216272_108299</name>
</gene>
<dbReference type="PANTHER" id="PTHR47810:SF1">
    <property type="entry name" value="DNA LIGASE B"/>
    <property type="match status" value="1"/>
</dbReference>
<evidence type="ECO:0000256" key="7">
    <source>
        <dbReference type="HAMAP-Rule" id="MF_01587"/>
    </source>
</evidence>
<dbReference type="Pfam" id="PF01653">
    <property type="entry name" value="DNA_ligase_aden"/>
    <property type="match status" value="1"/>
</dbReference>
<dbReference type="NCBIfam" id="NF005987">
    <property type="entry name" value="PRK08097.1"/>
    <property type="match status" value="1"/>
</dbReference>
<proteinExistence type="inferred from homology"/>
<dbReference type="GO" id="GO:0003911">
    <property type="term" value="F:DNA ligase (NAD+) activity"/>
    <property type="evidence" value="ECO:0007669"/>
    <property type="project" value="UniProtKB-UniRule"/>
</dbReference>
<dbReference type="Gene3D" id="3.30.470.30">
    <property type="entry name" value="DNA ligase/mRNA capping enzyme"/>
    <property type="match status" value="1"/>
</dbReference>
<dbReference type="InterPro" id="IPR050326">
    <property type="entry name" value="NAD_dep_DNA_ligaseB"/>
</dbReference>
<dbReference type="GO" id="GO:0006260">
    <property type="term" value="P:DNA replication"/>
    <property type="evidence" value="ECO:0007669"/>
    <property type="project" value="UniProtKB-KW"/>
</dbReference>
<dbReference type="GO" id="GO:0006281">
    <property type="term" value="P:DNA repair"/>
    <property type="evidence" value="ECO:0007669"/>
    <property type="project" value="UniProtKB-KW"/>
</dbReference>
<evidence type="ECO:0000256" key="4">
    <source>
        <dbReference type="ARBA" id="ARBA00023027"/>
    </source>
</evidence>
<feature type="domain" description="NAD-dependent DNA ligase N-terminal" evidence="9">
    <location>
        <begin position="26"/>
        <end position="424"/>
    </location>
</feature>
<accession>A0A1G8K7A5</accession>
<dbReference type="InterPro" id="IPR020923">
    <property type="entry name" value="DNA_ligase_B"/>
</dbReference>
<organism evidence="10 11">
    <name type="scientific">Pseudomonas panipatensis</name>
    <dbReference type="NCBI Taxonomy" id="428992"/>
    <lineage>
        <taxon>Bacteria</taxon>
        <taxon>Pseudomonadati</taxon>
        <taxon>Pseudomonadota</taxon>
        <taxon>Gammaproteobacteria</taxon>
        <taxon>Pseudomonadales</taxon>
        <taxon>Pseudomonadaceae</taxon>
        <taxon>Pseudomonas</taxon>
    </lineage>
</organism>
<evidence type="ECO:0000256" key="8">
    <source>
        <dbReference type="SAM" id="SignalP"/>
    </source>
</evidence>
<comment type="catalytic activity">
    <reaction evidence="6 7">
        <text>NAD(+) + (deoxyribonucleotide)n-3'-hydroxyl + 5'-phospho-(deoxyribonucleotide)m = (deoxyribonucleotide)n+m + AMP + beta-nicotinamide D-nucleotide.</text>
        <dbReference type="EC" id="6.5.1.2"/>
    </reaction>
</comment>
<dbReference type="Gene3D" id="2.40.50.140">
    <property type="entry name" value="Nucleic acid-binding proteins"/>
    <property type="match status" value="1"/>
</dbReference>
<keyword evidence="11" id="KW-1185">Reference proteome</keyword>
<dbReference type="Pfam" id="PF14520">
    <property type="entry name" value="HHH_5"/>
    <property type="match status" value="1"/>
</dbReference>
<comment type="function">
    <text evidence="7">Catalyzes the formation of phosphodiester linkages between 5'-phosphoryl and 3'-hydroxyl groups in double-stranded DNA using NAD as a coenzyme and as the energy source for the reaction.</text>
</comment>
<dbReference type="EC" id="6.5.1.2" evidence="7"/>
<evidence type="ECO:0000256" key="1">
    <source>
        <dbReference type="ARBA" id="ARBA00022598"/>
    </source>
</evidence>
<dbReference type="SMART" id="SM00532">
    <property type="entry name" value="LIGANc"/>
    <property type="match status" value="1"/>
</dbReference>
<dbReference type="STRING" id="428992.SAMN05216272_108299"/>
<keyword evidence="3 7" id="KW-0227">DNA damage</keyword>
<evidence type="ECO:0000256" key="2">
    <source>
        <dbReference type="ARBA" id="ARBA00022705"/>
    </source>
</evidence>
<feature type="chain" id="PRO_5011741531" description="DNA ligase B" evidence="8">
    <location>
        <begin position="19"/>
        <end position="554"/>
    </location>
</feature>
<dbReference type="InterPro" id="IPR010994">
    <property type="entry name" value="RuvA_2-like"/>
</dbReference>
<dbReference type="Pfam" id="PF03120">
    <property type="entry name" value="OB_DNA_ligase"/>
    <property type="match status" value="1"/>
</dbReference>
<evidence type="ECO:0000313" key="10">
    <source>
        <dbReference type="EMBL" id="SDI39335.1"/>
    </source>
</evidence>
<reference evidence="11" key="1">
    <citation type="submission" date="2016-10" db="EMBL/GenBank/DDBJ databases">
        <authorList>
            <person name="Varghese N."/>
            <person name="Submissions S."/>
        </authorList>
    </citation>
    <scope>NUCLEOTIDE SEQUENCE [LARGE SCALE GENOMIC DNA]</scope>
    <source>
        <strain evidence="11">CCM 7469</strain>
    </source>
</reference>
<comment type="similarity">
    <text evidence="7">Belongs to the NAD-dependent DNA ligase family. LigB subfamily.</text>
</comment>
<dbReference type="InterPro" id="IPR013839">
    <property type="entry name" value="DNAligase_adenylation"/>
</dbReference>
<dbReference type="SUPFAM" id="SSF56091">
    <property type="entry name" value="DNA ligase/mRNA capping enzyme, catalytic domain"/>
    <property type="match status" value="1"/>
</dbReference>
<dbReference type="SUPFAM" id="SSF50249">
    <property type="entry name" value="Nucleic acid-binding proteins"/>
    <property type="match status" value="1"/>
</dbReference>
<protein>
    <recommendedName>
        <fullName evidence="7">DNA ligase B</fullName>
        <ecNumber evidence="7">6.5.1.2</ecNumber>
    </recommendedName>
    <alternativeName>
        <fullName evidence="7">Polydeoxyribonucleotide synthase [NAD(+)] B</fullName>
    </alternativeName>
</protein>
<evidence type="ECO:0000256" key="5">
    <source>
        <dbReference type="ARBA" id="ARBA00023204"/>
    </source>
</evidence>
<dbReference type="InterPro" id="IPR033136">
    <property type="entry name" value="DNA_ligase_CS"/>
</dbReference>
<dbReference type="SUPFAM" id="SSF47781">
    <property type="entry name" value="RuvA domain 2-like"/>
    <property type="match status" value="1"/>
</dbReference>
<feature type="signal peptide" evidence="8">
    <location>
        <begin position="1"/>
        <end position="18"/>
    </location>
</feature>
<dbReference type="HAMAP" id="MF_01587">
    <property type="entry name" value="DNA_ligase_B"/>
    <property type="match status" value="1"/>
</dbReference>
<evidence type="ECO:0000313" key="11">
    <source>
        <dbReference type="Proteomes" id="UP000199636"/>
    </source>
</evidence>
<dbReference type="PROSITE" id="PS01056">
    <property type="entry name" value="DNA_LIGASE_N2"/>
    <property type="match status" value="1"/>
</dbReference>
<dbReference type="AlphaFoldDB" id="A0A1G8K7A5"/>
<dbReference type="Proteomes" id="UP000199636">
    <property type="component" value="Unassembled WGS sequence"/>
</dbReference>
<dbReference type="InterPro" id="IPR013840">
    <property type="entry name" value="DNAligase_N"/>
</dbReference>
<evidence type="ECO:0000256" key="3">
    <source>
        <dbReference type="ARBA" id="ARBA00022763"/>
    </source>
</evidence>
<keyword evidence="1 7" id="KW-0436">Ligase</keyword>
<dbReference type="Gene3D" id="1.10.150.20">
    <property type="entry name" value="5' to 3' exonuclease, C-terminal subdomain"/>
    <property type="match status" value="1"/>
</dbReference>
<feature type="active site" description="N6-AMP-lysine intermediate" evidence="7">
    <location>
        <position position="123"/>
    </location>
</feature>
<keyword evidence="8" id="KW-0732">Signal</keyword>
<evidence type="ECO:0000259" key="9">
    <source>
        <dbReference type="SMART" id="SM00532"/>
    </source>
</evidence>
<evidence type="ECO:0000256" key="6">
    <source>
        <dbReference type="ARBA" id="ARBA00034005"/>
    </source>
</evidence>
<keyword evidence="2 7" id="KW-0235">DNA replication</keyword>
<dbReference type="OrthoDB" id="9759736at2"/>
<dbReference type="InterPro" id="IPR012340">
    <property type="entry name" value="NA-bd_OB-fold"/>
</dbReference>
<dbReference type="InterPro" id="IPR004150">
    <property type="entry name" value="NAD_DNA_ligase_OB"/>
</dbReference>
<dbReference type="PANTHER" id="PTHR47810">
    <property type="entry name" value="DNA LIGASE"/>
    <property type="match status" value="1"/>
</dbReference>
<keyword evidence="4 7" id="KW-0520">NAD</keyword>
<dbReference type="RefSeq" id="WP_090265421.1">
    <property type="nucleotide sequence ID" value="NZ_FNDS01000008.1"/>
</dbReference>
<dbReference type="Gene3D" id="1.10.287.610">
    <property type="entry name" value="Helix hairpin bin"/>
    <property type="match status" value="1"/>
</dbReference>
<keyword evidence="5 7" id="KW-0234">DNA repair</keyword>